<evidence type="ECO:0000313" key="1">
    <source>
        <dbReference type="EMBL" id="HED10239.1"/>
    </source>
</evidence>
<dbReference type="EMBL" id="DRLD01000166">
    <property type="protein sequence ID" value="HED10239.1"/>
    <property type="molecule type" value="Genomic_DNA"/>
</dbReference>
<name>A0A7V1LLK7_CALAY</name>
<comment type="caution">
    <text evidence="1">The sequence shown here is derived from an EMBL/GenBank/DDBJ whole genome shotgun (WGS) entry which is preliminary data.</text>
</comment>
<dbReference type="Proteomes" id="UP000886005">
    <property type="component" value="Unassembled WGS sequence"/>
</dbReference>
<proteinExistence type="predicted"/>
<accession>A0A7V1LLK7</accession>
<reference evidence="1" key="1">
    <citation type="journal article" date="2020" name="mSystems">
        <title>Genome- and Community-Level Interaction Insights into Carbon Utilization and Element Cycling Functions of Hydrothermarchaeota in Hydrothermal Sediment.</title>
        <authorList>
            <person name="Zhou Z."/>
            <person name="Liu Y."/>
            <person name="Xu W."/>
            <person name="Pan J."/>
            <person name="Luo Z.H."/>
            <person name="Li M."/>
        </authorList>
    </citation>
    <scope>NUCLEOTIDE SEQUENCE [LARGE SCALE GENOMIC DNA]</scope>
    <source>
        <strain evidence="1">HyVt-456</strain>
    </source>
</reference>
<gene>
    <name evidence="1" type="ORF">ENJ10_06095</name>
</gene>
<protein>
    <submittedName>
        <fullName evidence="1">Uncharacterized protein</fullName>
    </submittedName>
</protein>
<sequence length="344" mass="38923">MNKIFLMFLIFISLLNARESLFWVGPGQVLDVPAGGTDYPFRDINGYGTLQPLAGGSAVAITWYRAGSTQKNSIRLPWQRDVGLPLCRVLPSGELAVADMGGRLRIMNGDGAVIREVGLYPQDGAYSYNSENIILMENARNGRILTAVWLAREKRVLLTLFGPSLAPLYRNEYRDVYLRQIGLDPAGKSLGLALYTAHPFVFDTRVMDEGGRLLIRSAQRTRAFVFDDQGHVALRDKKRLEVYDLTAKKQTGVYETEQLISTAVFDDAGRLIVETARVSRRQQSAAPYWYYGNIRLHWLDEAARLQKVENIVGGSYYPSLIYDHRESRLWVGLEEEQAVREVRR</sequence>
<dbReference type="AlphaFoldDB" id="A0A7V1LLK7"/>
<organism evidence="1">
    <name type="scientific">Caldithrix abyssi</name>
    <dbReference type="NCBI Taxonomy" id="187145"/>
    <lineage>
        <taxon>Bacteria</taxon>
        <taxon>Pseudomonadati</taxon>
        <taxon>Calditrichota</taxon>
        <taxon>Calditrichia</taxon>
        <taxon>Calditrichales</taxon>
        <taxon>Calditrichaceae</taxon>
        <taxon>Caldithrix</taxon>
    </lineage>
</organism>